<feature type="active site" evidence="9">
    <location>
        <position position="140"/>
    </location>
</feature>
<sequence length="186" mass="20084">MQAARGTSLSDIENPSGTRRSPRRWTLFAVIAAVLYAIDQLSKWQAEKHLDGRADVSVVGDLLQLRLVYNPGAAFSLGTSYTVVLSCVAIAAAVAVVWFSRRLGSTVWAVALGFLMAGVCGNLTDRLLRDPGPLRGHVVDFLMLPNWPIFNVADICINVAAGLILVQAFRGVRLDGTRTSDEDTEA</sequence>
<dbReference type="PRINTS" id="PR00781">
    <property type="entry name" value="LIPOSIGPTASE"/>
</dbReference>
<feature type="compositionally biased region" description="Polar residues" evidence="11">
    <location>
        <begin position="1"/>
        <end position="19"/>
    </location>
</feature>
<evidence type="ECO:0000256" key="6">
    <source>
        <dbReference type="ARBA" id="ARBA00022801"/>
    </source>
</evidence>
<evidence type="ECO:0000256" key="1">
    <source>
        <dbReference type="ARBA" id="ARBA00006139"/>
    </source>
</evidence>
<dbReference type="GO" id="GO:0004190">
    <property type="term" value="F:aspartic-type endopeptidase activity"/>
    <property type="evidence" value="ECO:0007669"/>
    <property type="project" value="UniProtKB-UniRule"/>
</dbReference>
<comment type="subcellular location">
    <subcellularLocation>
        <location evidence="9">Cell membrane</location>
        <topology evidence="9">Multi-pass membrane protein</topology>
    </subcellularLocation>
</comment>
<comment type="catalytic activity">
    <reaction evidence="9">
        <text>Release of signal peptides from bacterial membrane prolipoproteins. Hydrolyzes -Xaa-Yaa-Zaa-|-(S,diacylglyceryl)Cys-, in which Xaa is hydrophobic (preferably Leu), and Yaa (Ala or Ser) and Zaa (Gly or Ala) have small, neutral side chains.</text>
        <dbReference type="EC" id="3.4.23.36"/>
    </reaction>
</comment>
<keyword evidence="3 9" id="KW-0645">Protease</keyword>
<comment type="similarity">
    <text evidence="1 9 10">Belongs to the peptidase A8 family.</text>
</comment>
<evidence type="ECO:0000313" key="13">
    <source>
        <dbReference type="Proteomes" id="UP000199034"/>
    </source>
</evidence>
<keyword evidence="7 9" id="KW-1133">Transmembrane helix</keyword>
<dbReference type="NCBIfam" id="TIGR00077">
    <property type="entry name" value="lspA"/>
    <property type="match status" value="1"/>
</dbReference>
<dbReference type="GO" id="GO:0006508">
    <property type="term" value="P:proteolysis"/>
    <property type="evidence" value="ECO:0007669"/>
    <property type="project" value="UniProtKB-KW"/>
</dbReference>
<evidence type="ECO:0000256" key="9">
    <source>
        <dbReference type="HAMAP-Rule" id="MF_00161"/>
    </source>
</evidence>
<keyword evidence="6 9" id="KW-0378">Hydrolase</keyword>
<dbReference type="EC" id="3.4.23.36" evidence="9"/>
<keyword evidence="8 9" id="KW-0472">Membrane</keyword>
<dbReference type="EMBL" id="FMZM01000005">
    <property type="protein sequence ID" value="SDC95924.1"/>
    <property type="molecule type" value="Genomic_DNA"/>
</dbReference>
<protein>
    <recommendedName>
        <fullName evidence="9">Lipoprotein signal peptidase</fullName>
        <ecNumber evidence="9">3.4.23.36</ecNumber>
    </recommendedName>
    <alternativeName>
        <fullName evidence="9">Prolipoprotein signal peptidase</fullName>
    </alternativeName>
    <alternativeName>
        <fullName evidence="9">Signal peptidase II</fullName>
        <shortName evidence="9">SPase II</shortName>
    </alternativeName>
</protein>
<feature type="transmembrane region" description="Helical" evidence="9">
    <location>
        <begin position="25"/>
        <end position="42"/>
    </location>
</feature>
<dbReference type="PANTHER" id="PTHR33695">
    <property type="entry name" value="LIPOPROTEIN SIGNAL PEPTIDASE"/>
    <property type="match status" value="1"/>
</dbReference>
<name>A0A1G6QVG7_9ACTN</name>
<evidence type="ECO:0000256" key="4">
    <source>
        <dbReference type="ARBA" id="ARBA00022692"/>
    </source>
</evidence>
<feature type="transmembrane region" description="Helical" evidence="9">
    <location>
        <begin position="73"/>
        <end position="99"/>
    </location>
</feature>
<feature type="transmembrane region" description="Helical" evidence="9">
    <location>
        <begin position="144"/>
        <end position="166"/>
    </location>
</feature>
<accession>A0A1G6QVG7</accession>
<evidence type="ECO:0000256" key="8">
    <source>
        <dbReference type="ARBA" id="ARBA00023136"/>
    </source>
</evidence>
<reference evidence="12 13" key="1">
    <citation type="submission" date="2016-10" db="EMBL/GenBank/DDBJ databases">
        <authorList>
            <person name="de Groot N.N."/>
        </authorList>
    </citation>
    <scope>NUCLEOTIDE SEQUENCE [LARGE SCALE GENOMIC DNA]</scope>
    <source>
        <strain evidence="12 13">CGMCC 4.6858</strain>
    </source>
</reference>
<feature type="region of interest" description="Disordered" evidence="11">
    <location>
        <begin position="1"/>
        <end position="20"/>
    </location>
</feature>
<keyword evidence="2 9" id="KW-1003">Cell membrane</keyword>
<evidence type="ECO:0000256" key="3">
    <source>
        <dbReference type="ARBA" id="ARBA00022670"/>
    </source>
</evidence>
<dbReference type="RefSeq" id="WP_090854667.1">
    <property type="nucleotide sequence ID" value="NZ_FMZM01000005.1"/>
</dbReference>
<keyword evidence="5 9" id="KW-0064">Aspartyl protease</keyword>
<dbReference type="AlphaFoldDB" id="A0A1G6QVG7"/>
<evidence type="ECO:0000256" key="7">
    <source>
        <dbReference type="ARBA" id="ARBA00022989"/>
    </source>
</evidence>
<dbReference type="Proteomes" id="UP000199034">
    <property type="component" value="Unassembled WGS sequence"/>
</dbReference>
<comment type="pathway">
    <text evidence="9">Protein modification; lipoprotein biosynthesis (signal peptide cleavage).</text>
</comment>
<evidence type="ECO:0000256" key="11">
    <source>
        <dbReference type="SAM" id="MobiDB-lite"/>
    </source>
</evidence>
<feature type="active site" evidence="9">
    <location>
        <position position="154"/>
    </location>
</feature>
<dbReference type="UniPathway" id="UPA00665"/>
<proteinExistence type="inferred from homology"/>
<dbReference type="GO" id="GO:0005886">
    <property type="term" value="C:plasma membrane"/>
    <property type="evidence" value="ECO:0007669"/>
    <property type="project" value="UniProtKB-SubCell"/>
</dbReference>
<keyword evidence="4 9" id="KW-0812">Transmembrane</keyword>
<evidence type="ECO:0000256" key="10">
    <source>
        <dbReference type="RuleBase" id="RU004181"/>
    </source>
</evidence>
<organism evidence="12 13">
    <name type="scientific">Nocardioides lianchengensis</name>
    <dbReference type="NCBI Taxonomy" id="1045774"/>
    <lineage>
        <taxon>Bacteria</taxon>
        <taxon>Bacillati</taxon>
        <taxon>Actinomycetota</taxon>
        <taxon>Actinomycetes</taxon>
        <taxon>Propionibacteriales</taxon>
        <taxon>Nocardioidaceae</taxon>
        <taxon>Nocardioides</taxon>
    </lineage>
</organism>
<comment type="function">
    <text evidence="9">This protein specifically catalyzes the removal of signal peptides from prolipoproteins.</text>
</comment>
<dbReference type="HAMAP" id="MF_00161">
    <property type="entry name" value="LspA"/>
    <property type="match status" value="1"/>
</dbReference>
<dbReference type="OrthoDB" id="4308908at2"/>
<dbReference type="Pfam" id="PF01252">
    <property type="entry name" value="Peptidase_A8"/>
    <property type="match status" value="1"/>
</dbReference>
<evidence type="ECO:0000256" key="2">
    <source>
        <dbReference type="ARBA" id="ARBA00022475"/>
    </source>
</evidence>
<dbReference type="InterPro" id="IPR001872">
    <property type="entry name" value="Peptidase_A8"/>
</dbReference>
<evidence type="ECO:0000256" key="5">
    <source>
        <dbReference type="ARBA" id="ARBA00022750"/>
    </source>
</evidence>
<evidence type="ECO:0000313" key="12">
    <source>
        <dbReference type="EMBL" id="SDC95924.1"/>
    </source>
</evidence>
<gene>
    <name evidence="9" type="primary">lspA</name>
    <name evidence="12" type="ORF">SAMN05421872_10533</name>
</gene>
<dbReference type="PANTHER" id="PTHR33695:SF1">
    <property type="entry name" value="LIPOPROTEIN SIGNAL PEPTIDASE"/>
    <property type="match status" value="1"/>
</dbReference>
<dbReference type="STRING" id="1045774.SAMN05421872_10533"/>
<feature type="transmembrane region" description="Helical" evidence="9">
    <location>
        <begin position="106"/>
        <end position="124"/>
    </location>
</feature>
<keyword evidence="13" id="KW-1185">Reference proteome</keyword>